<comment type="catalytic activity">
    <reaction evidence="11">
        <text>N(6)-biotinyl-L-lysyl-[protein] + hydrogencarbonate + ATP = N(6)-carboxybiotinyl-L-lysyl-[protein] + ADP + phosphate + H(+)</text>
        <dbReference type="Rhea" id="RHEA:13501"/>
        <dbReference type="Rhea" id="RHEA-COMP:10505"/>
        <dbReference type="Rhea" id="RHEA-COMP:10506"/>
        <dbReference type="ChEBI" id="CHEBI:15378"/>
        <dbReference type="ChEBI" id="CHEBI:17544"/>
        <dbReference type="ChEBI" id="CHEBI:30616"/>
        <dbReference type="ChEBI" id="CHEBI:43474"/>
        <dbReference type="ChEBI" id="CHEBI:83144"/>
        <dbReference type="ChEBI" id="CHEBI:83145"/>
        <dbReference type="ChEBI" id="CHEBI:456216"/>
        <dbReference type="EC" id="6.3.4.14"/>
    </reaction>
</comment>
<dbReference type="FunFam" id="3.30.470.20:FF:000028">
    <property type="entry name" value="Methylcrotonoyl-CoA carboxylase subunit alpha, mitochondrial"/>
    <property type="match status" value="1"/>
</dbReference>
<evidence type="ECO:0000313" key="16">
    <source>
        <dbReference type="EMBL" id="MCL9682539.1"/>
    </source>
</evidence>
<evidence type="ECO:0000259" key="15">
    <source>
        <dbReference type="PROSITE" id="PS50979"/>
    </source>
</evidence>
<evidence type="ECO:0000256" key="9">
    <source>
        <dbReference type="ARBA" id="ARBA00023267"/>
    </source>
</evidence>
<dbReference type="PROSITE" id="PS50975">
    <property type="entry name" value="ATP_GRASP"/>
    <property type="match status" value="1"/>
</dbReference>
<dbReference type="InterPro" id="IPR005482">
    <property type="entry name" value="Biotin_COase_C"/>
</dbReference>
<dbReference type="SMART" id="SM00878">
    <property type="entry name" value="Biotin_carb_C"/>
    <property type="match status" value="1"/>
</dbReference>
<evidence type="ECO:0000256" key="4">
    <source>
        <dbReference type="ARBA" id="ARBA00011750"/>
    </source>
</evidence>
<feature type="domain" description="Lipoyl-binding" evidence="13">
    <location>
        <begin position="572"/>
        <end position="650"/>
    </location>
</feature>
<feature type="domain" description="ATP-grasp" evidence="14">
    <location>
        <begin position="120"/>
        <end position="317"/>
    </location>
</feature>
<dbReference type="Pfam" id="PF00364">
    <property type="entry name" value="Biotin_lipoyl"/>
    <property type="match status" value="1"/>
</dbReference>
<comment type="caution">
    <text evidence="16">The sequence shown here is derived from an EMBL/GenBank/DDBJ whole genome shotgun (WGS) entry which is preliminary data.</text>
</comment>
<organism evidence="16 17">
    <name type="scientific">Legionella maioricensis</name>
    <dbReference type="NCBI Taxonomy" id="2896528"/>
    <lineage>
        <taxon>Bacteria</taxon>
        <taxon>Pseudomonadati</taxon>
        <taxon>Pseudomonadota</taxon>
        <taxon>Gammaproteobacteria</taxon>
        <taxon>Legionellales</taxon>
        <taxon>Legionellaceae</taxon>
        <taxon>Legionella</taxon>
    </lineage>
</organism>
<evidence type="ECO:0000259" key="14">
    <source>
        <dbReference type="PROSITE" id="PS50975"/>
    </source>
</evidence>
<gene>
    <name evidence="16" type="ORF">LOX96_00335</name>
</gene>
<dbReference type="InterPro" id="IPR050856">
    <property type="entry name" value="Biotin_carboxylase_complex"/>
</dbReference>
<reference evidence="16" key="1">
    <citation type="submission" date="2021-11" db="EMBL/GenBank/DDBJ databases">
        <title>Legionella maioricencis sp. nov., a new species isolated from hot water samples in Mallorca.</title>
        <authorList>
            <person name="Crespi S."/>
            <person name="Drasar V."/>
            <person name="Salva-Serra F."/>
            <person name="Jaen-Luchoro D."/>
            <person name="Pineiro-Iglesias B."/>
            <person name="Aliaga F."/>
            <person name="Fernandez-Juarez V."/>
            <person name="Coll G."/>
            <person name="Moore E.R.B."/>
            <person name="Bennasar-Figueras A."/>
        </authorList>
    </citation>
    <scope>NUCLEOTIDE SEQUENCE</scope>
    <source>
        <strain evidence="16">HCPI-6</strain>
    </source>
</reference>
<evidence type="ECO:0000256" key="1">
    <source>
        <dbReference type="ARBA" id="ARBA00001953"/>
    </source>
</evidence>
<dbReference type="InterPro" id="IPR001882">
    <property type="entry name" value="Biotin_BS"/>
</dbReference>
<evidence type="ECO:0000256" key="12">
    <source>
        <dbReference type="PROSITE-ProRule" id="PRU00409"/>
    </source>
</evidence>
<evidence type="ECO:0000256" key="5">
    <source>
        <dbReference type="ARBA" id="ARBA00017242"/>
    </source>
</evidence>
<dbReference type="AlphaFoldDB" id="A0A9X2CXB6"/>
<dbReference type="PROSITE" id="PS00867">
    <property type="entry name" value="CPSASE_2"/>
    <property type="match status" value="1"/>
</dbReference>
<keyword evidence="9" id="KW-0092">Biotin</keyword>
<dbReference type="Pfam" id="PF02786">
    <property type="entry name" value="CPSase_L_D2"/>
    <property type="match status" value="1"/>
</dbReference>
<dbReference type="InterPro" id="IPR005479">
    <property type="entry name" value="CPAse_ATP-bd"/>
</dbReference>
<evidence type="ECO:0000256" key="11">
    <source>
        <dbReference type="ARBA" id="ARBA00048600"/>
    </source>
</evidence>
<accession>A0A9X2CXB6</accession>
<dbReference type="PROSITE" id="PS50979">
    <property type="entry name" value="BC"/>
    <property type="match status" value="1"/>
</dbReference>
<dbReference type="SUPFAM" id="SSF51246">
    <property type="entry name" value="Rudiment single hybrid motif"/>
    <property type="match status" value="1"/>
</dbReference>
<dbReference type="Pfam" id="PF00289">
    <property type="entry name" value="Biotin_carb_N"/>
    <property type="match status" value="1"/>
</dbReference>
<evidence type="ECO:0000256" key="6">
    <source>
        <dbReference type="ARBA" id="ARBA00022598"/>
    </source>
</evidence>
<dbReference type="PANTHER" id="PTHR18866">
    <property type="entry name" value="CARBOXYLASE:PYRUVATE/ACETYL-COA/PROPIONYL-COA CARBOXYLASE"/>
    <property type="match status" value="1"/>
</dbReference>
<evidence type="ECO:0000256" key="3">
    <source>
        <dbReference type="ARBA" id="ARBA00004956"/>
    </source>
</evidence>
<proteinExistence type="predicted"/>
<dbReference type="Gene3D" id="3.30.470.20">
    <property type="entry name" value="ATP-grasp fold, B domain"/>
    <property type="match status" value="1"/>
</dbReference>
<comment type="function">
    <text evidence="2">This protein is a component of the acetyl coenzyme A carboxylase complex; first, biotin carboxylase catalyzes the carboxylation of the carrier protein and then the transcarboxylase transfers the carboxyl group to form malonyl-CoA.</text>
</comment>
<dbReference type="RefSeq" id="WP_250419980.1">
    <property type="nucleotide sequence ID" value="NZ_JAJKBJ010000001.1"/>
</dbReference>
<dbReference type="InterPro" id="IPR000089">
    <property type="entry name" value="Biotin_lipoyl"/>
</dbReference>
<evidence type="ECO:0000256" key="8">
    <source>
        <dbReference type="ARBA" id="ARBA00022840"/>
    </source>
</evidence>
<dbReference type="GO" id="GO:0004075">
    <property type="term" value="F:biotin carboxylase activity"/>
    <property type="evidence" value="ECO:0007669"/>
    <property type="project" value="UniProtKB-EC"/>
</dbReference>
<dbReference type="NCBIfam" id="NF006367">
    <property type="entry name" value="PRK08591.1"/>
    <property type="match status" value="1"/>
</dbReference>
<comment type="pathway">
    <text evidence="3">Lipid metabolism; malonyl-CoA biosynthesis; malonyl-CoA from acetyl-CoA: step 1/1.</text>
</comment>
<dbReference type="InterPro" id="IPR005481">
    <property type="entry name" value="BC-like_N"/>
</dbReference>
<dbReference type="Pfam" id="PF02785">
    <property type="entry name" value="Biotin_carb_C"/>
    <property type="match status" value="1"/>
</dbReference>
<feature type="domain" description="Biotin carboxylation" evidence="15">
    <location>
        <begin position="1"/>
        <end position="446"/>
    </location>
</feature>
<dbReference type="SUPFAM" id="SSF56059">
    <property type="entry name" value="Glutathione synthetase ATP-binding domain-like"/>
    <property type="match status" value="1"/>
</dbReference>
<keyword evidence="17" id="KW-1185">Reference proteome</keyword>
<comment type="cofactor">
    <cofactor evidence="1">
        <name>biotin</name>
        <dbReference type="ChEBI" id="CHEBI:57586"/>
    </cofactor>
</comment>
<dbReference type="SUPFAM" id="SSF52440">
    <property type="entry name" value="PreATP-grasp domain"/>
    <property type="match status" value="1"/>
</dbReference>
<dbReference type="InterPro" id="IPR011761">
    <property type="entry name" value="ATP-grasp"/>
</dbReference>
<dbReference type="PROSITE" id="PS00188">
    <property type="entry name" value="BIOTIN"/>
    <property type="match status" value="1"/>
</dbReference>
<dbReference type="SUPFAM" id="SSF51230">
    <property type="entry name" value="Single hybrid motif"/>
    <property type="match status" value="1"/>
</dbReference>
<protein>
    <recommendedName>
        <fullName evidence="5">Biotin carboxylase</fullName>
    </recommendedName>
    <alternativeName>
        <fullName evidence="10">Acetyl-coenzyme A carboxylase biotin carboxylase subunit A</fullName>
    </alternativeName>
</protein>
<dbReference type="GO" id="GO:0005524">
    <property type="term" value="F:ATP binding"/>
    <property type="evidence" value="ECO:0007669"/>
    <property type="project" value="UniProtKB-UniRule"/>
</dbReference>
<sequence>MFNKILIANRGEIACRIIKTARSMGIHAVAIYSSVDKESLHVQLADSAYCVGEAQAKDSYLNIEQIIKVAQESGAQAIHPGYGFLSENPKFAKACEQAGIIFIGPSIEAMEAMASKQLAKQLLEQTKVPLTPGYHGSEQGEDELLAAAKKIGFPVLIKAANGGGGKGMRAVHNEAEFSESLAGAKRESMASFADDTMIIEKLVLNPRHVELQIMADNYGNVVHLFERDCSIQRRHQKIVEEAPAPDLSSSMRQNLADAACEVARSINYRGAGTVEFLVDGNEHFYFMEMNTRLQVEHPVTEMITGLDLVSWQLKIAANEPLPLTQEQIQPNGHAIECRIYAEDPFNGFIPSIGQLHFLREPSLEGIRIDTGVTLSSQITKYYDPMIAKLIAWGQNREEALQRLQQALTHYFIGGVKTNIPFLKAICKHPKFYHAQLSTDFLSKETIDLTTPDKEVALLMTIGFDYLSAVDSIKDPLLQATFSWQMHVLGHWTWRYQDNGELIEAIITPLTKNQFSVKLKNKEHKISVNLSNDTLKVEIENQSYKALTENTNQSLTLYTEQGQITIERFHWNKLDAQATLHKGQLTAPMPATVVAVLKKIGEQVKAGERLIILEAMKMEHTIHAPADGVLLDIFYAVGAQVSEGAELLSLSETDS</sequence>
<evidence type="ECO:0000256" key="10">
    <source>
        <dbReference type="ARBA" id="ARBA00033786"/>
    </source>
</evidence>
<comment type="subunit">
    <text evidence="4">Acetyl-CoA carboxylase is a heterohexamer of biotin carboxyl carrier protein, biotin carboxylase and the two subunits of carboxyl transferase in a 2:2 complex.</text>
</comment>
<dbReference type="Proteomes" id="UP001139721">
    <property type="component" value="Unassembled WGS sequence"/>
</dbReference>
<name>A0A9X2CXB6_9GAMM</name>
<keyword evidence="8 12" id="KW-0067">ATP-binding</keyword>
<dbReference type="InterPro" id="IPR011053">
    <property type="entry name" value="Single_hybrid_motif"/>
</dbReference>
<keyword evidence="6" id="KW-0436">Ligase</keyword>
<dbReference type="EMBL" id="JAJKBJ010000001">
    <property type="protein sequence ID" value="MCL9682539.1"/>
    <property type="molecule type" value="Genomic_DNA"/>
</dbReference>
<dbReference type="PANTHER" id="PTHR18866:SF33">
    <property type="entry name" value="METHYLCROTONOYL-COA CARBOXYLASE SUBUNIT ALPHA, MITOCHONDRIAL-RELATED"/>
    <property type="match status" value="1"/>
</dbReference>
<dbReference type="FunFam" id="3.40.50.20:FF:000010">
    <property type="entry name" value="Propionyl-CoA carboxylase subunit alpha"/>
    <property type="match status" value="1"/>
</dbReference>
<dbReference type="GO" id="GO:0046872">
    <property type="term" value="F:metal ion binding"/>
    <property type="evidence" value="ECO:0007669"/>
    <property type="project" value="InterPro"/>
</dbReference>
<dbReference type="InterPro" id="IPR011054">
    <property type="entry name" value="Rudment_hybrid_motif"/>
</dbReference>
<evidence type="ECO:0000259" key="13">
    <source>
        <dbReference type="PROSITE" id="PS50968"/>
    </source>
</evidence>
<dbReference type="PROSITE" id="PS00866">
    <property type="entry name" value="CPSASE_1"/>
    <property type="match status" value="1"/>
</dbReference>
<dbReference type="PROSITE" id="PS50968">
    <property type="entry name" value="BIOTINYL_LIPOYL"/>
    <property type="match status" value="1"/>
</dbReference>
<dbReference type="CDD" id="cd06850">
    <property type="entry name" value="biotinyl_domain"/>
    <property type="match status" value="1"/>
</dbReference>
<evidence type="ECO:0000313" key="17">
    <source>
        <dbReference type="Proteomes" id="UP001139721"/>
    </source>
</evidence>
<keyword evidence="7 12" id="KW-0547">Nucleotide-binding</keyword>
<evidence type="ECO:0000256" key="2">
    <source>
        <dbReference type="ARBA" id="ARBA00003761"/>
    </source>
</evidence>
<evidence type="ECO:0000256" key="7">
    <source>
        <dbReference type="ARBA" id="ARBA00022741"/>
    </source>
</evidence>
<dbReference type="InterPro" id="IPR016185">
    <property type="entry name" value="PreATP-grasp_dom_sf"/>
</dbReference>
<dbReference type="Gene3D" id="2.40.50.100">
    <property type="match status" value="1"/>
</dbReference>
<dbReference type="InterPro" id="IPR011764">
    <property type="entry name" value="Biotin_carboxylation_dom"/>
</dbReference>
<dbReference type="FunFam" id="3.30.1490.20:FF:000003">
    <property type="entry name" value="acetyl-CoA carboxylase isoform X1"/>
    <property type="match status" value="1"/>
</dbReference>